<dbReference type="AlphaFoldDB" id="A0A916JWD6"/>
<gene>
    <name evidence="1" type="ORF">PAESOLCIP111_01117</name>
</gene>
<comment type="caution">
    <text evidence="1">The sequence shown here is derived from an EMBL/GenBank/DDBJ whole genome shotgun (WGS) entry which is preliminary data.</text>
</comment>
<proteinExistence type="predicted"/>
<accession>A0A916JWD6</accession>
<evidence type="ECO:0000313" key="1">
    <source>
        <dbReference type="EMBL" id="CAG7608965.1"/>
    </source>
</evidence>
<evidence type="ECO:0000313" key="2">
    <source>
        <dbReference type="Proteomes" id="UP000693672"/>
    </source>
</evidence>
<organism evidence="1 2">
    <name type="scientific">Paenibacillus solanacearum</name>
    <dbReference type="NCBI Taxonomy" id="2048548"/>
    <lineage>
        <taxon>Bacteria</taxon>
        <taxon>Bacillati</taxon>
        <taxon>Bacillota</taxon>
        <taxon>Bacilli</taxon>
        <taxon>Bacillales</taxon>
        <taxon>Paenibacillaceae</taxon>
        <taxon>Paenibacillus</taxon>
    </lineage>
</organism>
<protein>
    <recommendedName>
        <fullName evidence="3">CBM-cenC domain-containing protein</fullName>
    </recommendedName>
</protein>
<dbReference type="Proteomes" id="UP000693672">
    <property type="component" value="Unassembled WGS sequence"/>
</dbReference>
<name>A0A916JWD6_9BACL</name>
<keyword evidence="2" id="KW-1185">Reference proteome</keyword>
<dbReference type="EMBL" id="CAJVAS010000003">
    <property type="protein sequence ID" value="CAG7608965.1"/>
    <property type="molecule type" value="Genomic_DNA"/>
</dbReference>
<reference evidence="1" key="1">
    <citation type="submission" date="2021-06" db="EMBL/GenBank/DDBJ databases">
        <authorList>
            <person name="Criscuolo A."/>
        </authorList>
    </citation>
    <scope>NUCLEOTIDE SEQUENCE</scope>
    <source>
        <strain evidence="1">CIP111600</strain>
    </source>
</reference>
<sequence length="195" mass="21740">MGKGRKWMVLMNKQGGIVFRKGKYKLRKINRKKSLLSKKRIKLTSWGSLQNGGFEDATPLQAAHWSVSSNDIYFAKNDSALFGKGYAVIALTKGEDAVLSQITLPLEDSNYRLAFWLRRVTTPMDGTITVSLIGSSLLPITYQASLVSYLKWRKFIITINSAALDPGKSHTLSVRFSCNSSSLLLNMDNVTLFPT</sequence>
<evidence type="ECO:0008006" key="3">
    <source>
        <dbReference type="Google" id="ProtNLM"/>
    </source>
</evidence>